<keyword evidence="2" id="KW-0378">Hydrolase</keyword>
<dbReference type="InterPro" id="IPR051274">
    <property type="entry name" value="3-5_Exoribonuclease"/>
</dbReference>
<comment type="caution">
    <text evidence="5">The sequence shown here is derived from an EMBL/GenBank/DDBJ whole genome shotgun (WGS) entry which is preliminary data.</text>
</comment>
<keyword evidence="1" id="KW-0540">Nuclease</keyword>
<dbReference type="InterPro" id="IPR047201">
    <property type="entry name" value="ERI-1_3'hExo-like"/>
</dbReference>
<dbReference type="Pfam" id="PF00929">
    <property type="entry name" value="RNase_T"/>
    <property type="match status" value="1"/>
</dbReference>
<accession>A0ABW8LEQ1</accession>
<dbReference type="Proteomes" id="UP001620295">
    <property type="component" value="Unassembled WGS sequence"/>
</dbReference>
<gene>
    <name evidence="5" type="ORF">ACI2L5_05620</name>
</gene>
<protein>
    <submittedName>
        <fullName evidence="5">Exonuclease domain-containing protein</fullName>
    </submittedName>
</protein>
<evidence type="ECO:0000259" key="4">
    <source>
        <dbReference type="SMART" id="SM00479"/>
    </source>
</evidence>
<dbReference type="InterPro" id="IPR013520">
    <property type="entry name" value="Ribonucl_H"/>
</dbReference>
<dbReference type="SMART" id="SM00479">
    <property type="entry name" value="EXOIII"/>
    <property type="match status" value="1"/>
</dbReference>
<dbReference type="CDD" id="cd06133">
    <property type="entry name" value="ERI-1_3'hExo_like"/>
    <property type="match status" value="1"/>
</dbReference>
<dbReference type="PANTHER" id="PTHR23044">
    <property type="entry name" value="3'-5' EXONUCLEASE ERI1-RELATED"/>
    <property type="match status" value="1"/>
</dbReference>
<proteinExistence type="predicted"/>
<keyword evidence="3 5" id="KW-0269">Exonuclease</keyword>
<keyword evidence="6" id="KW-1185">Reference proteome</keyword>
<dbReference type="InterPro" id="IPR012337">
    <property type="entry name" value="RNaseH-like_sf"/>
</dbReference>
<dbReference type="RefSeq" id="WP_404745741.1">
    <property type="nucleotide sequence ID" value="NZ_JBJDQH010000002.1"/>
</dbReference>
<feature type="domain" description="Exonuclease" evidence="4">
    <location>
        <begin position="8"/>
        <end position="185"/>
    </location>
</feature>
<organism evidence="5 6">
    <name type="scientific">Streptomyces milbemycinicus</name>
    <dbReference type="NCBI Taxonomy" id="476552"/>
    <lineage>
        <taxon>Bacteria</taxon>
        <taxon>Bacillati</taxon>
        <taxon>Actinomycetota</taxon>
        <taxon>Actinomycetes</taxon>
        <taxon>Kitasatosporales</taxon>
        <taxon>Streptomycetaceae</taxon>
        <taxon>Streptomyces</taxon>
    </lineage>
</organism>
<dbReference type="SUPFAM" id="SSF53098">
    <property type="entry name" value="Ribonuclease H-like"/>
    <property type="match status" value="1"/>
</dbReference>
<dbReference type="EMBL" id="JBJDQH010000002">
    <property type="protein sequence ID" value="MFK4264402.1"/>
    <property type="molecule type" value="Genomic_DNA"/>
</dbReference>
<reference evidence="5 6" key="1">
    <citation type="submission" date="2024-11" db="EMBL/GenBank/DDBJ databases">
        <title>The Natural Products Discovery Center: Release of the First 8490 Sequenced Strains for Exploring Actinobacteria Biosynthetic Diversity.</title>
        <authorList>
            <person name="Kalkreuter E."/>
            <person name="Kautsar S.A."/>
            <person name="Yang D."/>
            <person name="Bader C.D."/>
            <person name="Teijaro C.N."/>
            <person name="Fluegel L."/>
            <person name="Davis C.M."/>
            <person name="Simpson J.R."/>
            <person name="Lauterbach L."/>
            <person name="Steele A.D."/>
            <person name="Gui C."/>
            <person name="Meng S."/>
            <person name="Li G."/>
            <person name="Viehrig K."/>
            <person name="Ye F."/>
            <person name="Su P."/>
            <person name="Kiefer A.F."/>
            <person name="Nichols A."/>
            <person name="Cepeda A.J."/>
            <person name="Yan W."/>
            <person name="Fan B."/>
            <person name="Jiang Y."/>
            <person name="Adhikari A."/>
            <person name="Zheng C.-J."/>
            <person name="Schuster L."/>
            <person name="Cowan T.M."/>
            <person name="Smanski M.J."/>
            <person name="Chevrette M.G."/>
            <person name="De Carvalho L.P.S."/>
            <person name="Shen B."/>
        </authorList>
    </citation>
    <scope>NUCLEOTIDE SEQUENCE [LARGE SCALE GENOMIC DNA]</scope>
    <source>
        <strain evidence="5 6">NPDC020863</strain>
    </source>
</reference>
<dbReference type="Gene3D" id="3.30.420.10">
    <property type="entry name" value="Ribonuclease H-like superfamily/Ribonuclease H"/>
    <property type="match status" value="1"/>
</dbReference>
<sequence>MARLRLDRVLVVDVEATCWDGPAPEGMESEIIEIGLCELDVATGERPVRRSLMVRPERSTVSPFCTELTTITPEQAAAGIGFAEACEILRDEHGAGHRVWASWGEYDRAQFTRQSSATNIRYPFGTRHLNVKNLYSLMHSLDRELGMAGALSHAGLPLEGTHHRGVDDAWNIAGLLAGLLGRGAAHSL</sequence>
<evidence type="ECO:0000256" key="1">
    <source>
        <dbReference type="ARBA" id="ARBA00022722"/>
    </source>
</evidence>
<evidence type="ECO:0000256" key="3">
    <source>
        <dbReference type="ARBA" id="ARBA00022839"/>
    </source>
</evidence>
<dbReference type="InterPro" id="IPR036397">
    <property type="entry name" value="RNaseH_sf"/>
</dbReference>
<dbReference type="PANTHER" id="PTHR23044:SF61">
    <property type="entry name" value="3'-5' EXORIBONUCLEASE 1-RELATED"/>
    <property type="match status" value="1"/>
</dbReference>
<evidence type="ECO:0000256" key="2">
    <source>
        <dbReference type="ARBA" id="ARBA00022801"/>
    </source>
</evidence>
<name>A0ABW8LEQ1_9ACTN</name>
<dbReference type="GO" id="GO:0004527">
    <property type="term" value="F:exonuclease activity"/>
    <property type="evidence" value="ECO:0007669"/>
    <property type="project" value="UniProtKB-KW"/>
</dbReference>
<evidence type="ECO:0000313" key="5">
    <source>
        <dbReference type="EMBL" id="MFK4264402.1"/>
    </source>
</evidence>
<evidence type="ECO:0000313" key="6">
    <source>
        <dbReference type="Proteomes" id="UP001620295"/>
    </source>
</evidence>